<organism evidence="3 4">
    <name type="scientific">Parachaetomium inaequale</name>
    <dbReference type="NCBI Taxonomy" id="2588326"/>
    <lineage>
        <taxon>Eukaryota</taxon>
        <taxon>Fungi</taxon>
        <taxon>Dikarya</taxon>
        <taxon>Ascomycota</taxon>
        <taxon>Pezizomycotina</taxon>
        <taxon>Sordariomycetes</taxon>
        <taxon>Sordariomycetidae</taxon>
        <taxon>Sordariales</taxon>
        <taxon>Chaetomiaceae</taxon>
        <taxon>Parachaetomium</taxon>
    </lineage>
</organism>
<evidence type="ECO:0000313" key="4">
    <source>
        <dbReference type="Proteomes" id="UP001303115"/>
    </source>
</evidence>
<comment type="caution">
    <text evidence="3">The sequence shown here is derived from an EMBL/GenBank/DDBJ whole genome shotgun (WGS) entry which is preliminary data.</text>
</comment>
<proteinExistence type="predicted"/>
<accession>A0AAN6SLI5</accession>
<keyword evidence="2" id="KW-0496">Mitochondrion</keyword>
<dbReference type="AlphaFoldDB" id="A0AAN6SLI5"/>
<protein>
    <recommendedName>
        <fullName evidence="5">Reverse transcriptase domain-containing protein</fullName>
    </recommendedName>
</protein>
<dbReference type="InterPro" id="IPR043128">
    <property type="entry name" value="Rev_trsase/Diguanyl_cyclase"/>
</dbReference>
<dbReference type="Gene3D" id="3.30.70.270">
    <property type="match status" value="1"/>
</dbReference>
<dbReference type="GO" id="GO:0005739">
    <property type="term" value="C:mitochondrion"/>
    <property type="evidence" value="ECO:0007669"/>
    <property type="project" value="UniProtKB-SubCell"/>
</dbReference>
<dbReference type="InterPro" id="IPR043502">
    <property type="entry name" value="DNA/RNA_pol_sf"/>
</dbReference>
<evidence type="ECO:0000256" key="1">
    <source>
        <dbReference type="ARBA" id="ARBA00004173"/>
    </source>
</evidence>
<evidence type="ECO:0000313" key="3">
    <source>
        <dbReference type="EMBL" id="KAK4031752.1"/>
    </source>
</evidence>
<dbReference type="EMBL" id="MU854709">
    <property type="protein sequence ID" value="KAK4031752.1"/>
    <property type="molecule type" value="Genomic_DNA"/>
</dbReference>
<keyword evidence="4" id="KW-1185">Reference proteome</keyword>
<dbReference type="SUPFAM" id="SSF56672">
    <property type="entry name" value="DNA/RNA polymerases"/>
    <property type="match status" value="1"/>
</dbReference>
<evidence type="ECO:0008006" key="5">
    <source>
        <dbReference type="Google" id="ProtNLM"/>
    </source>
</evidence>
<reference evidence="4" key="1">
    <citation type="journal article" date="2023" name="Mol. Phylogenet. Evol.">
        <title>Genome-scale phylogeny and comparative genomics of the fungal order Sordariales.</title>
        <authorList>
            <person name="Hensen N."/>
            <person name="Bonometti L."/>
            <person name="Westerberg I."/>
            <person name="Brannstrom I.O."/>
            <person name="Guillou S."/>
            <person name="Cros-Aarteil S."/>
            <person name="Calhoun S."/>
            <person name="Haridas S."/>
            <person name="Kuo A."/>
            <person name="Mondo S."/>
            <person name="Pangilinan J."/>
            <person name="Riley R."/>
            <person name="LaButti K."/>
            <person name="Andreopoulos B."/>
            <person name="Lipzen A."/>
            <person name="Chen C."/>
            <person name="Yan M."/>
            <person name="Daum C."/>
            <person name="Ng V."/>
            <person name="Clum A."/>
            <person name="Steindorff A."/>
            <person name="Ohm R.A."/>
            <person name="Martin F."/>
            <person name="Silar P."/>
            <person name="Natvig D.O."/>
            <person name="Lalanne C."/>
            <person name="Gautier V."/>
            <person name="Ament-Velasquez S.L."/>
            <person name="Kruys A."/>
            <person name="Hutchinson M.I."/>
            <person name="Powell A.J."/>
            <person name="Barry K."/>
            <person name="Miller A.N."/>
            <person name="Grigoriev I.V."/>
            <person name="Debuchy R."/>
            <person name="Gladieux P."/>
            <person name="Hiltunen Thoren M."/>
            <person name="Johannesson H."/>
        </authorList>
    </citation>
    <scope>NUCLEOTIDE SEQUENCE [LARGE SCALE GENOMIC DNA]</scope>
    <source>
        <strain evidence="4">CBS 284.82</strain>
    </source>
</reference>
<gene>
    <name evidence="3" type="ORF">C8A01DRAFT_51274</name>
</gene>
<sequence>MPKVLRNRLFQDYKSFVRAYIDDIIIFSKTPEKYLRYIAIVLEILDKVYIYISVLKSFAGYPIVRLLSYIVNGKRVVKTNNRITIFKKIKFLATLDILE</sequence>
<dbReference type="Proteomes" id="UP001303115">
    <property type="component" value="Unassembled WGS sequence"/>
</dbReference>
<evidence type="ECO:0000256" key="2">
    <source>
        <dbReference type="ARBA" id="ARBA00023128"/>
    </source>
</evidence>
<name>A0AAN6SLI5_9PEZI</name>
<comment type="subcellular location">
    <subcellularLocation>
        <location evidence="1">Mitochondrion</location>
    </subcellularLocation>
</comment>